<dbReference type="OrthoDB" id="709269at2"/>
<protein>
    <submittedName>
        <fullName evidence="1">Uncharacterized protein</fullName>
    </submittedName>
</protein>
<keyword evidence="2" id="KW-1185">Reference proteome</keyword>
<name>A0A4Q1KYS7_9FLAO</name>
<comment type="caution">
    <text evidence="1">The sequence shown here is derived from an EMBL/GenBank/DDBJ whole genome shotgun (WGS) entry which is preliminary data.</text>
</comment>
<sequence>MQHNNHLEQKIAIINSVTPNLDDFLQNGFDNDYAQAFISEYILEYKKQCNETEVELFELFKLNVRYKRFSIIGNLMLTEIVEYEDFYKIGNLERDFLILIKSTEEIAIIDHENFEIRYYISENFEVFLDLIPVLISYDKLGYLGVKYTMDIKIKTLEKIKKIVKSEKYYFFFSYSLMGE</sequence>
<gene>
    <name evidence="1" type="ORF">EQG68_01225</name>
</gene>
<dbReference type="EMBL" id="SBKQ01000001">
    <property type="protein sequence ID" value="RXR35548.1"/>
    <property type="molecule type" value="Genomic_DNA"/>
</dbReference>
<accession>A0A4Q1KYS7</accession>
<organism evidence="1 2">
    <name type="scientific">Flavobacterium piscinae</name>
    <dbReference type="NCBI Taxonomy" id="2506424"/>
    <lineage>
        <taxon>Bacteria</taxon>
        <taxon>Pseudomonadati</taxon>
        <taxon>Bacteroidota</taxon>
        <taxon>Flavobacteriia</taxon>
        <taxon>Flavobacteriales</taxon>
        <taxon>Flavobacteriaceae</taxon>
        <taxon>Flavobacterium</taxon>
    </lineage>
</organism>
<dbReference type="Proteomes" id="UP000289734">
    <property type="component" value="Unassembled WGS sequence"/>
</dbReference>
<evidence type="ECO:0000313" key="1">
    <source>
        <dbReference type="EMBL" id="RXR35548.1"/>
    </source>
</evidence>
<reference evidence="2" key="1">
    <citation type="submission" date="2019-01" db="EMBL/GenBank/DDBJ databases">
        <title>Cytophagaceae bacterium strain CAR-16.</title>
        <authorList>
            <person name="Chen W.-M."/>
        </authorList>
    </citation>
    <scope>NUCLEOTIDE SEQUENCE [LARGE SCALE GENOMIC DNA]</scope>
    <source>
        <strain evidence="2">ICH-30</strain>
    </source>
</reference>
<evidence type="ECO:0000313" key="2">
    <source>
        <dbReference type="Proteomes" id="UP000289734"/>
    </source>
</evidence>
<proteinExistence type="predicted"/>
<dbReference type="AlphaFoldDB" id="A0A4Q1KYS7"/>